<feature type="compositionally biased region" description="Basic and acidic residues" evidence="1">
    <location>
        <begin position="281"/>
        <end position="301"/>
    </location>
</feature>
<feature type="compositionally biased region" description="Polar residues" evidence="1">
    <location>
        <begin position="346"/>
        <end position="358"/>
    </location>
</feature>
<feature type="compositionally biased region" description="Low complexity" evidence="1">
    <location>
        <begin position="81"/>
        <end position="97"/>
    </location>
</feature>
<evidence type="ECO:0000256" key="1">
    <source>
        <dbReference type="SAM" id="MobiDB-lite"/>
    </source>
</evidence>
<protein>
    <submittedName>
        <fullName evidence="2">Uncharacterized protein</fullName>
    </submittedName>
</protein>
<name>A0A8H7AQ89_9EURO</name>
<evidence type="ECO:0000313" key="3">
    <source>
        <dbReference type="Proteomes" id="UP000606974"/>
    </source>
</evidence>
<feature type="compositionally biased region" description="Acidic residues" evidence="1">
    <location>
        <begin position="12"/>
        <end position="25"/>
    </location>
</feature>
<sequence length="384" mass="41033">MDEFAQSRADDDLFDDDIIPIEPTEDNAGVETIAKNVRDISLENAPKGPAADTYHHRANDPRGGRSKGRGGHGRGVDRANSSQQSSSLLQSKYAHAPAPAPIDPDPAPLATSPAAIPSDVAKSADGEREPASKPVDGPEDKRVPSPAPTTEPITPARPPAVRGDRTATGGIKKPKLTEEELTAKLAAAKTRSENRSAAHARAEADAASFNERERAAAEKRVKDAANRKVMEGEREKNRARKMAVMGGREWDAEKNEEDFKMASRGRGRGSYGRGVNGGVRASHEDIQDENLRQYQRKDNRGGGRGRGKRGGHGSERGAAGQPDITTDVDFPSLPATTKPRDDTSTARRQQPNRTSSEVISPIAGAGSWADQVEVSEAAKPKGGW</sequence>
<dbReference type="EMBL" id="JAACFV010000023">
    <property type="protein sequence ID" value="KAF7511071.1"/>
    <property type="molecule type" value="Genomic_DNA"/>
</dbReference>
<dbReference type="OrthoDB" id="2402960at2759"/>
<accession>A0A8H7AQ89</accession>
<feature type="compositionally biased region" description="Basic and acidic residues" evidence="1">
    <location>
        <begin position="122"/>
        <end position="143"/>
    </location>
</feature>
<feature type="compositionally biased region" description="Basic and acidic residues" evidence="1">
    <location>
        <begin position="53"/>
        <end position="63"/>
    </location>
</feature>
<dbReference type="AlphaFoldDB" id="A0A8H7AQ89"/>
<feature type="compositionally biased region" description="Pro residues" evidence="1">
    <location>
        <begin position="98"/>
        <end position="107"/>
    </location>
</feature>
<feature type="compositionally biased region" description="Gly residues" evidence="1">
    <location>
        <begin position="268"/>
        <end position="277"/>
    </location>
</feature>
<reference evidence="2" key="1">
    <citation type="submission" date="2020-02" db="EMBL/GenBank/DDBJ databases">
        <authorList>
            <person name="Palmer J.M."/>
        </authorList>
    </citation>
    <scope>NUCLEOTIDE SEQUENCE</scope>
    <source>
        <strain evidence="2">EPUS1.4</strain>
        <tissue evidence="2">Thallus</tissue>
    </source>
</reference>
<gene>
    <name evidence="2" type="ORF">GJ744_005302</name>
</gene>
<feature type="compositionally biased region" description="Basic and acidic residues" evidence="1">
    <location>
        <begin position="248"/>
        <end position="261"/>
    </location>
</feature>
<proteinExistence type="predicted"/>
<dbReference type="Proteomes" id="UP000606974">
    <property type="component" value="Unassembled WGS sequence"/>
</dbReference>
<feature type="region of interest" description="Disordered" evidence="1">
    <location>
        <begin position="1"/>
        <end position="384"/>
    </location>
</feature>
<comment type="caution">
    <text evidence="2">The sequence shown here is derived from an EMBL/GenBank/DDBJ whole genome shotgun (WGS) entry which is preliminary data.</text>
</comment>
<evidence type="ECO:0000313" key="2">
    <source>
        <dbReference type="EMBL" id="KAF7511071.1"/>
    </source>
</evidence>
<organism evidence="2 3">
    <name type="scientific">Endocarpon pusillum</name>
    <dbReference type="NCBI Taxonomy" id="364733"/>
    <lineage>
        <taxon>Eukaryota</taxon>
        <taxon>Fungi</taxon>
        <taxon>Dikarya</taxon>
        <taxon>Ascomycota</taxon>
        <taxon>Pezizomycotina</taxon>
        <taxon>Eurotiomycetes</taxon>
        <taxon>Chaetothyriomycetidae</taxon>
        <taxon>Verrucariales</taxon>
        <taxon>Verrucariaceae</taxon>
        <taxon>Endocarpon</taxon>
    </lineage>
</organism>
<keyword evidence="3" id="KW-1185">Reference proteome</keyword>
<feature type="compositionally biased region" description="Basic and acidic residues" evidence="1">
    <location>
        <begin position="190"/>
        <end position="236"/>
    </location>
</feature>